<dbReference type="PROSITE" id="PS50893">
    <property type="entry name" value="ABC_TRANSPORTER_2"/>
    <property type="match status" value="2"/>
</dbReference>
<dbReference type="InterPro" id="IPR017871">
    <property type="entry name" value="ABC_transporter-like_CS"/>
</dbReference>
<dbReference type="EMBL" id="CP008876">
    <property type="protein sequence ID" value="AIF67807.1"/>
    <property type="molecule type" value="Genomic_DNA"/>
</dbReference>
<protein>
    <submittedName>
        <fullName evidence="5">Multidrug ABC transporter ATP-binding protein</fullName>
    </submittedName>
</protein>
<dbReference type="AlphaFoldDB" id="A0A075LPB0"/>
<feature type="domain" description="ABC transporter" evidence="4">
    <location>
        <begin position="4"/>
        <end position="255"/>
    </location>
</feature>
<dbReference type="GO" id="GO:0005524">
    <property type="term" value="F:ATP binding"/>
    <property type="evidence" value="ECO:0007669"/>
    <property type="project" value="UniProtKB-KW"/>
</dbReference>
<dbReference type="FunFam" id="3.40.50.300:FF:000309">
    <property type="entry name" value="ABC transporter ATP-binding protein"/>
    <property type="match status" value="1"/>
</dbReference>
<dbReference type="RefSeq" id="WP_038563935.1">
    <property type="nucleotide sequence ID" value="NZ_CP008876.1"/>
</dbReference>
<evidence type="ECO:0000313" key="5">
    <source>
        <dbReference type="EMBL" id="AIF67807.1"/>
    </source>
</evidence>
<evidence type="ECO:0000259" key="4">
    <source>
        <dbReference type="PROSITE" id="PS50893"/>
    </source>
</evidence>
<dbReference type="InterPro" id="IPR051309">
    <property type="entry name" value="ABCF_ATPase"/>
</dbReference>
<dbReference type="PANTHER" id="PTHR42855:SF1">
    <property type="entry name" value="ABC TRANSPORTER DOMAIN-CONTAINING PROTEIN"/>
    <property type="match status" value="1"/>
</dbReference>
<evidence type="ECO:0000256" key="1">
    <source>
        <dbReference type="ARBA" id="ARBA00022737"/>
    </source>
</evidence>
<keyword evidence="1" id="KW-0677">Repeat</keyword>
<organism evidence="5 6">
    <name type="scientific">Terribacillus saccharophilus</name>
    <dbReference type="NCBI Taxonomy" id="361277"/>
    <lineage>
        <taxon>Bacteria</taxon>
        <taxon>Bacillati</taxon>
        <taxon>Bacillota</taxon>
        <taxon>Bacilli</taxon>
        <taxon>Bacillales</taxon>
        <taxon>Bacillaceae</taxon>
        <taxon>Terribacillus</taxon>
    </lineage>
</organism>
<dbReference type="PANTHER" id="PTHR42855">
    <property type="entry name" value="ABC TRANSPORTER ATP-BINDING SUBUNIT"/>
    <property type="match status" value="1"/>
</dbReference>
<dbReference type="GO" id="GO:0003677">
    <property type="term" value="F:DNA binding"/>
    <property type="evidence" value="ECO:0007669"/>
    <property type="project" value="InterPro"/>
</dbReference>
<dbReference type="HOGENOM" id="CLU_000604_36_0_9"/>
<evidence type="ECO:0000313" key="6">
    <source>
        <dbReference type="Proteomes" id="UP000027980"/>
    </source>
</evidence>
<dbReference type="InterPro" id="IPR032524">
    <property type="entry name" value="ABC_tran_C"/>
</dbReference>
<dbReference type="SUPFAM" id="SSF52540">
    <property type="entry name" value="P-loop containing nucleoside triphosphate hydrolases"/>
    <property type="match status" value="2"/>
</dbReference>
<dbReference type="InterPro" id="IPR032781">
    <property type="entry name" value="ABC_tran_Xtn"/>
</dbReference>
<accession>A0A075LPB0</accession>
<dbReference type="CDD" id="cd03221">
    <property type="entry name" value="ABCF_EF-3"/>
    <property type="match status" value="2"/>
</dbReference>
<dbReference type="PROSITE" id="PS00211">
    <property type="entry name" value="ABC_TRANSPORTER_1"/>
    <property type="match status" value="1"/>
</dbReference>
<gene>
    <name evidence="5" type="ORF">GZ22_14955</name>
</gene>
<evidence type="ECO:0000256" key="3">
    <source>
        <dbReference type="ARBA" id="ARBA00022840"/>
    </source>
</evidence>
<dbReference type="Pfam" id="PF16326">
    <property type="entry name" value="ABC_tran_CTD"/>
    <property type="match status" value="1"/>
</dbReference>
<dbReference type="FunFam" id="3.40.50.300:FF:000011">
    <property type="entry name" value="Putative ABC transporter ATP-binding component"/>
    <property type="match status" value="1"/>
</dbReference>
<dbReference type="SMART" id="SM00382">
    <property type="entry name" value="AAA"/>
    <property type="match status" value="2"/>
</dbReference>
<dbReference type="InterPro" id="IPR003439">
    <property type="entry name" value="ABC_transporter-like_ATP-bd"/>
</dbReference>
<evidence type="ECO:0000256" key="2">
    <source>
        <dbReference type="ARBA" id="ARBA00022741"/>
    </source>
</evidence>
<dbReference type="GO" id="GO:0016887">
    <property type="term" value="F:ATP hydrolysis activity"/>
    <property type="evidence" value="ECO:0007669"/>
    <property type="project" value="InterPro"/>
</dbReference>
<name>A0A075LPB0_9BACI</name>
<keyword evidence="2" id="KW-0547">Nucleotide-binding</keyword>
<dbReference type="InterPro" id="IPR003593">
    <property type="entry name" value="AAA+_ATPase"/>
</dbReference>
<reference evidence="5 6" key="1">
    <citation type="submission" date="2014-07" db="EMBL/GenBank/DDBJ databases">
        <title>Complete genome sequence of a moderately halophilic bacterium Terribacillus aidingensis MP602, isolated from Cryptomeria fortunei in Tianmu mountain in China.</title>
        <authorList>
            <person name="Wang Y."/>
            <person name="Lu P."/>
            <person name="Zhang L."/>
        </authorList>
    </citation>
    <scope>NUCLEOTIDE SEQUENCE [LARGE SCALE GENOMIC DNA]</scope>
    <source>
        <strain evidence="5 6">MP602</strain>
    </source>
</reference>
<dbReference type="Pfam" id="PF12848">
    <property type="entry name" value="ABC_tran_Xtn"/>
    <property type="match status" value="1"/>
</dbReference>
<dbReference type="Pfam" id="PF00005">
    <property type="entry name" value="ABC_tran"/>
    <property type="match status" value="2"/>
</dbReference>
<feature type="domain" description="ABC transporter" evidence="4">
    <location>
        <begin position="319"/>
        <end position="539"/>
    </location>
</feature>
<dbReference type="InterPro" id="IPR027417">
    <property type="entry name" value="P-loop_NTPase"/>
</dbReference>
<dbReference type="Proteomes" id="UP000027980">
    <property type="component" value="Chromosome"/>
</dbReference>
<dbReference type="OrthoDB" id="9760950at2"/>
<dbReference type="Gene3D" id="3.40.50.300">
    <property type="entry name" value="P-loop containing nucleotide triphosphate hydrolases"/>
    <property type="match status" value="2"/>
</dbReference>
<keyword evidence="3 5" id="KW-0067">ATP-binding</keyword>
<proteinExistence type="predicted"/>
<dbReference type="GeneID" id="34223336"/>
<sequence>MRIYSVENLTKTYGDKQLFQEIGFHIESRERIGLVGVNGTGKSTLLKVLAGIESSDSGNIDHSKTFQLAYLAQEPELTPGKTVLEEVFSGTSPILQTIRAYEETLSNLEKEPDNAKTQNRLFTLQAKMDAEDAWDASTQAKTILTKLGVDYYTTSVDTLSGGQRKRVALAKALIQPADLLLLDEPTNHLDNETIEWLEGYLPSYPGAIMLVTHDRYFLNRITSHIFELEMGSLYQYEGNYETYLTKKAERKAQTLLDQEKHQNTLRRELAWLHRGAKARTTKQKARIQRVEQMKETKFQTQDNELDLQVGAARLGKKVLEAKDVTVQFDDKPLFSHFDFLFKPGDRIGIIGPNGSGKTSLLNTLAGRIQPTAGEVETGETVKLGYYTQLQQDMDQQLRIIDYIKEVAEVIHTADGNIITAEQMLEQFLFPRNHQYTYIHRLSGGERKRLYLLRVLMQEPNVLFLDEPTNDLDTETLGILEDYLDSYPGVVITVSHDRYFLDRVVDQLILFEGAGAVSTFYGNYSEYREKMQEQPKLQQTKSEPVVQAQKEKKKQKLSYKEQQEWNSIEDEIADLEEKLEACAEGITEAGSNSERVQELFTEQQNLEQKLEQKMERWEALSLLVEEIESQKQ</sequence>
<dbReference type="KEGG" id="tap:GZ22_14955"/>